<name>A0A9N9YAA1_9HYPO</name>
<reference evidence="2 3" key="2">
    <citation type="submission" date="2021-10" db="EMBL/GenBank/DDBJ databases">
        <authorList>
            <person name="Piombo E."/>
        </authorList>
    </citation>
    <scope>NUCLEOTIDE SEQUENCE [LARGE SCALE GENOMIC DNA]</scope>
</reference>
<evidence type="ECO:0000313" key="3">
    <source>
        <dbReference type="Proteomes" id="UP000754883"/>
    </source>
</evidence>
<gene>
    <name evidence="2" type="ORF">CBYS24578_00018738</name>
</gene>
<accession>A0A9N9YAA1</accession>
<organism evidence="2 3">
    <name type="scientific">Clonostachys byssicola</name>
    <dbReference type="NCBI Taxonomy" id="160290"/>
    <lineage>
        <taxon>Eukaryota</taxon>
        <taxon>Fungi</taxon>
        <taxon>Dikarya</taxon>
        <taxon>Ascomycota</taxon>
        <taxon>Pezizomycotina</taxon>
        <taxon>Sordariomycetes</taxon>
        <taxon>Hypocreomycetidae</taxon>
        <taxon>Hypocreales</taxon>
        <taxon>Bionectriaceae</taxon>
        <taxon>Clonostachys</taxon>
    </lineage>
</organism>
<dbReference type="EMBL" id="CABFNO020001543">
    <property type="protein sequence ID" value="CAG9997085.1"/>
    <property type="molecule type" value="Genomic_DNA"/>
</dbReference>
<comment type="caution">
    <text evidence="2">The sequence shown here is derived from an EMBL/GenBank/DDBJ whole genome shotgun (WGS) entry which is preliminary data.</text>
</comment>
<sequence>MSAKMRSPQTRHPTLVRAVAREATQPTVTPTTSTELTRTSVTSRASSPPKVEAEAEAVVAS</sequence>
<proteinExistence type="predicted"/>
<keyword evidence="3" id="KW-1185">Reference proteome</keyword>
<feature type="compositionally biased region" description="Low complexity" evidence="1">
    <location>
        <begin position="21"/>
        <end position="42"/>
    </location>
</feature>
<reference evidence="3" key="1">
    <citation type="submission" date="2019-06" db="EMBL/GenBank/DDBJ databases">
        <authorList>
            <person name="Broberg M."/>
        </authorList>
    </citation>
    <scope>NUCLEOTIDE SEQUENCE [LARGE SCALE GENOMIC DNA]</scope>
</reference>
<feature type="region of interest" description="Disordered" evidence="1">
    <location>
        <begin position="1"/>
        <end position="61"/>
    </location>
</feature>
<protein>
    <submittedName>
        <fullName evidence="2">Uncharacterized protein</fullName>
    </submittedName>
</protein>
<evidence type="ECO:0000256" key="1">
    <source>
        <dbReference type="SAM" id="MobiDB-lite"/>
    </source>
</evidence>
<dbReference type="AlphaFoldDB" id="A0A9N9YAA1"/>
<dbReference type="Proteomes" id="UP000754883">
    <property type="component" value="Unassembled WGS sequence"/>
</dbReference>
<feature type="non-terminal residue" evidence="2">
    <location>
        <position position="1"/>
    </location>
</feature>
<evidence type="ECO:0000313" key="2">
    <source>
        <dbReference type="EMBL" id="CAG9997085.1"/>
    </source>
</evidence>